<accession>A0A9E9LDZ9</accession>
<dbReference type="AlphaFoldDB" id="A0A9E9LDZ9"/>
<protein>
    <submittedName>
        <fullName evidence="1">Uncharacterized protein</fullName>
    </submittedName>
</protein>
<proteinExistence type="predicted"/>
<dbReference type="Proteomes" id="UP001164819">
    <property type="component" value="Chromosome"/>
</dbReference>
<dbReference type="EMBL" id="CP098251">
    <property type="protein sequence ID" value="WAV91270.1"/>
    <property type="molecule type" value="Genomic_DNA"/>
</dbReference>
<reference evidence="1" key="1">
    <citation type="journal article" date="2022" name="Front. Microbiol.">
        <title>New perspectives on an old grouping: The genomic and phenotypic variability of Oxalobacter formigenes and the implications for calcium oxalate stone prevention.</title>
        <authorList>
            <person name="Chmiel J.A."/>
            <person name="Carr C."/>
            <person name="Stuivenberg G.A."/>
            <person name="Venema R."/>
            <person name="Chanyi R.M."/>
            <person name="Al K.F."/>
            <person name="Giguere D."/>
            <person name="Say H."/>
            <person name="Akouris P.P."/>
            <person name="Dominguez Romero S.A."/>
            <person name="Kwong A."/>
            <person name="Tai V."/>
            <person name="Koval S.F."/>
            <person name="Razvi H."/>
            <person name="Bjazevic J."/>
            <person name="Burton J.P."/>
        </authorList>
    </citation>
    <scope>NUCLEOTIDE SEQUENCE</scope>
    <source>
        <strain evidence="1">OxK</strain>
    </source>
</reference>
<name>A0A9E9LDZ9_9BURK</name>
<evidence type="ECO:0000313" key="1">
    <source>
        <dbReference type="EMBL" id="WAV91270.1"/>
    </source>
</evidence>
<organism evidence="1">
    <name type="scientific">Oxalobacter aliiformigenes</name>
    <dbReference type="NCBI Taxonomy" id="2946593"/>
    <lineage>
        <taxon>Bacteria</taxon>
        <taxon>Pseudomonadati</taxon>
        <taxon>Pseudomonadota</taxon>
        <taxon>Betaproteobacteria</taxon>
        <taxon>Burkholderiales</taxon>
        <taxon>Oxalobacteraceae</taxon>
        <taxon>Oxalobacter</taxon>
    </lineage>
</organism>
<sequence length="74" mass="8290">MEKLSPQDKRPSDNDSAIIIQRALKTVDSKLSSWQSQLLQGHTISDLIKNNKFIFPDAIKKMASRIFSGCLITA</sequence>
<gene>
    <name evidence="1" type="ORF">NB646_00400</name>
</gene>
<dbReference type="RefSeq" id="WP_269315975.1">
    <property type="nucleotide sequence ID" value="NZ_CP098251.1"/>
</dbReference>